<protein>
    <submittedName>
        <fullName evidence="1">Uncharacterized protein</fullName>
    </submittedName>
</protein>
<dbReference type="AlphaFoldDB" id="L8JKJ5"/>
<name>L8JKJ5_9BACT</name>
<sequence>MTGRGVQPRPQGAEVSLQGEHKHGLWIFIFAYLPEAINQLK</sequence>
<organism evidence="1 2">
    <name type="scientific">Fulvivirga imtechensis AK7</name>
    <dbReference type="NCBI Taxonomy" id="1237149"/>
    <lineage>
        <taxon>Bacteria</taxon>
        <taxon>Pseudomonadati</taxon>
        <taxon>Bacteroidota</taxon>
        <taxon>Cytophagia</taxon>
        <taxon>Cytophagales</taxon>
        <taxon>Fulvivirgaceae</taxon>
        <taxon>Fulvivirga</taxon>
    </lineage>
</organism>
<accession>L8JKJ5</accession>
<proteinExistence type="predicted"/>
<evidence type="ECO:0000313" key="1">
    <source>
        <dbReference type="EMBL" id="ELR68034.1"/>
    </source>
</evidence>
<dbReference type="EMBL" id="AMZN01000158">
    <property type="protein sequence ID" value="ELR68034.1"/>
    <property type="molecule type" value="Genomic_DNA"/>
</dbReference>
<reference evidence="1 2" key="1">
    <citation type="submission" date="2012-12" db="EMBL/GenBank/DDBJ databases">
        <title>Genome assembly of Fulvivirga imtechensis AK7.</title>
        <authorList>
            <person name="Nupur N."/>
            <person name="Khatri I."/>
            <person name="Kumar R."/>
            <person name="Subramanian S."/>
            <person name="Pinnaka A."/>
        </authorList>
    </citation>
    <scope>NUCLEOTIDE SEQUENCE [LARGE SCALE GENOMIC DNA]</scope>
    <source>
        <strain evidence="1 2">AK7</strain>
    </source>
</reference>
<dbReference type="Proteomes" id="UP000011135">
    <property type="component" value="Unassembled WGS sequence"/>
</dbReference>
<comment type="caution">
    <text evidence="1">The sequence shown here is derived from an EMBL/GenBank/DDBJ whole genome shotgun (WGS) entry which is preliminary data.</text>
</comment>
<gene>
    <name evidence="1" type="ORF">C900_01208</name>
</gene>
<keyword evidence="2" id="KW-1185">Reference proteome</keyword>
<evidence type="ECO:0000313" key="2">
    <source>
        <dbReference type="Proteomes" id="UP000011135"/>
    </source>
</evidence>